<dbReference type="PATRIC" id="fig|1129367.4.peg.4946"/>
<accession>A0A0F6A590</accession>
<dbReference type="PANTHER" id="PTHR43228:SF1">
    <property type="entry name" value="TWO-COMPONENT RESPONSE REGULATOR ARR22"/>
    <property type="match status" value="1"/>
</dbReference>
<dbReference type="AlphaFoldDB" id="A0A0F6A590"/>
<protein>
    <recommendedName>
        <fullName evidence="2">Response regulatory domain-containing protein</fullName>
    </recommendedName>
</protein>
<dbReference type="InterPro" id="IPR011006">
    <property type="entry name" value="CheY-like_superfamily"/>
</dbReference>
<dbReference type="GO" id="GO:0000160">
    <property type="term" value="P:phosphorelay signal transduction system"/>
    <property type="evidence" value="ECO:0007669"/>
    <property type="project" value="InterPro"/>
</dbReference>
<feature type="domain" description="Response regulatory" evidence="2">
    <location>
        <begin position="7"/>
        <end position="124"/>
    </location>
</feature>
<gene>
    <name evidence="3" type="ORF">N479_23190</name>
</gene>
<dbReference type="SUPFAM" id="SSF52172">
    <property type="entry name" value="CheY-like"/>
    <property type="match status" value="1"/>
</dbReference>
<sequence>MKIKPTNVLILDDDKLILRSLARSLSRVLKVDNIVTINDPTLVEQYLSNSDVMYDLFITDYQMPSMNGEQALKIVQLKSPTTIRVLMSGDIDSVRSDFNHVCANIFMPKPFSIEDINFLGYFYQKANCFDIAGDNAVQQGFVPYVPLPKISNDQTPVKESQYLNTTSELEAYLDVSKLDNADRRAILRTTTKMLNEQLEFIDKFIDTVGWVEINQAIKLFFCWGIKSFAFARHNNVDENECITIFCIIFSYWINKVIHLYLKVGFRQSFELSVLNRYASAWGVEQSFIQKRQKAIIEKPSSELALICKAVLENMNTDIESLVSDILNSEIADMQSLTKLLSTNNQMNSIKEGSV</sequence>
<dbReference type="EMBL" id="AUXW01000189">
    <property type="protein sequence ID" value="KKE81288.1"/>
    <property type="molecule type" value="Genomic_DNA"/>
</dbReference>
<dbReference type="InterPro" id="IPR001789">
    <property type="entry name" value="Sig_transdc_resp-reg_receiver"/>
</dbReference>
<proteinExistence type="predicted"/>
<feature type="modified residue" description="4-aspartylphosphate" evidence="1">
    <location>
        <position position="60"/>
    </location>
</feature>
<evidence type="ECO:0000256" key="1">
    <source>
        <dbReference type="PROSITE-ProRule" id="PRU00169"/>
    </source>
</evidence>
<dbReference type="Gene3D" id="3.40.50.2300">
    <property type="match status" value="1"/>
</dbReference>
<dbReference type="InterPro" id="IPR052048">
    <property type="entry name" value="ST_Response_Regulator"/>
</dbReference>
<dbReference type="Proteomes" id="UP000033434">
    <property type="component" value="Unassembled WGS sequence"/>
</dbReference>
<dbReference type="PANTHER" id="PTHR43228">
    <property type="entry name" value="TWO-COMPONENT RESPONSE REGULATOR"/>
    <property type="match status" value="1"/>
</dbReference>
<name>A0A0F6A590_9GAMM</name>
<dbReference type="PROSITE" id="PS50110">
    <property type="entry name" value="RESPONSE_REGULATORY"/>
    <property type="match status" value="1"/>
</dbReference>
<evidence type="ECO:0000313" key="3">
    <source>
        <dbReference type="EMBL" id="KKE81288.1"/>
    </source>
</evidence>
<dbReference type="RefSeq" id="WP_046358245.1">
    <property type="nucleotide sequence ID" value="NZ_AUXW01000189.1"/>
</dbReference>
<dbReference type="Pfam" id="PF00072">
    <property type="entry name" value="Response_reg"/>
    <property type="match status" value="1"/>
</dbReference>
<dbReference type="SMART" id="SM00448">
    <property type="entry name" value="REC"/>
    <property type="match status" value="1"/>
</dbReference>
<keyword evidence="1" id="KW-0597">Phosphoprotein</keyword>
<evidence type="ECO:0000259" key="2">
    <source>
        <dbReference type="PROSITE" id="PS50110"/>
    </source>
</evidence>
<comment type="caution">
    <text evidence="3">The sequence shown here is derived from an EMBL/GenBank/DDBJ whole genome shotgun (WGS) entry which is preliminary data.</text>
</comment>
<organism evidence="3 4">
    <name type="scientific">Pseudoalteromonas luteoviolacea S4054</name>
    <dbReference type="NCBI Taxonomy" id="1129367"/>
    <lineage>
        <taxon>Bacteria</taxon>
        <taxon>Pseudomonadati</taxon>
        <taxon>Pseudomonadota</taxon>
        <taxon>Gammaproteobacteria</taxon>
        <taxon>Alteromonadales</taxon>
        <taxon>Pseudoalteromonadaceae</taxon>
        <taxon>Pseudoalteromonas</taxon>
    </lineage>
</organism>
<reference evidence="3 4" key="1">
    <citation type="journal article" date="2015" name="BMC Genomics">
        <title>Genome mining reveals unlocked bioactive potential of marine Gram-negative bacteria.</title>
        <authorList>
            <person name="Machado H."/>
            <person name="Sonnenschein E.C."/>
            <person name="Melchiorsen J."/>
            <person name="Gram L."/>
        </authorList>
    </citation>
    <scope>NUCLEOTIDE SEQUENCE [LARGE SCALE GENOMIC DNA]</scope>
    <source>
        <strain evidence="3 4">S4054</strain>
    </source>
</reference>
<evidence type="ECO:0000313" key="4">
    <source>
        <dbReference type="Proteomes" id="UP000033434"/>
    </source>
</evidence>